<sequence length="57" mass="6960">MNPYQHYREKAARAERLADDPFQRADMRAELRSIARRWRHMAEQADWLVRSSRFIKA</sequence>
<dbReference type="EMBL" id="JACDXJ010000001">
    <property type="protein sequence ID" value="MBA1157623.1"/>
    <property type="molecule type" value="Genomic_DNA"/>
</dbReference>
<protein>
    <submittedName>
        <fullName evidence="1">Uncharacterized protein</fullName>
    </submittedName>
</protein>
<proteinExistence type="predicted"/>
<dbReference type="RefSeq" id="WP_181053079.1">
    <property type="nucleotide sequence ID" value="NZ_JACDXJ010000001.1"/>
</dbReference>
<evidence type="ECO:0000313" key="1">
    <source>
        <dbReference type="EMBL" id="MBA1157623.1"/>
    </source>
</evidence>
<comment type="caution">
    <text evidence="1">The sequence shown here is derived from an EMBL/GenBank/DDBJ whole genome shotgun (WGS) entry which is preliminary data.</text>
</comment>
<name>A0A838BRS8_9HYPH</name>
<accession>A0A838BRS8</accession>
<organism evidence="1 2">
    <name type="scientific">Microvirga mediterraneensis</name>
    <dbReference type="NCBI Taxonomy" id="2754695"/>
    <lineage>
        <taxon>Bacteria</taxon>
        <taxon>Pseudomonadati</taxon>
        <taxon>Pseudomonadota</taxon>
        <taxon>Alphaproteobacteria</taxon>
        <taxon>Hyphomicrobiales</taxon>
        <taxon>Methylobacteriaceae</taxon>
        <taxon>Microvirga</taxon>
    </lineage>
</organism>
<evidence type="ECO:0000313" key="2">
    <source>
        <dbReference type="Proteomes" id="UP000572984"/>
    </source>
</evidence>
<dbReference type="AlphaFoldDB" id="A0A838BRS8"/>
<reference evidence="1 2" key="1">
    <citation type="submission" date="2020-07" db="EMBL/GenBank/DDBJ databases">
        <title>Draft genome and description of Microvirga mediterraneensis Marseille-Q2068 sp. nov.</title>
        <authorList>
            <person name="Boxberger M."/>
        </authorList>
    </citation>
    <scope>NUCLEOTIDE SEQUENCE [LARGE SCALE GENOMIC DNA]</scope>
    <source>
        <strain evidence="1 2">Marseille-Q2068</strain>
    </source>
</reference>
<keyword evidence="2" id="KW-1185">Reference proteome</keyword>
<gene>
    <name evidence="1" type="ORF">H0S73_16005</name>
</gene>
<dbReference type="Proteomes" id="UP000572984">
    <property type="component" value="Unassembled WGS sequence"/>
</dbReference>